<dbReference type="InterPro" id="IPR005467">
    <property type="entry name" value="His_kinase_dom"/>
</dbReference>
<evidence type="ECO:0000256" key="1">
    <source>
        <dbReference type="ARBA" id="ARBA00000085"/>
    </source>
</evidence>
<evidence type="ECO:0000256" key="3">
    <source>
        <dbReference type="SAM" id="MobiDB-lite"/>
    </source>
</evidence>
<sequence length="694" mass="76184">MSDGFRFSPDILARLGEELVPDADQGIVELAKNAYDADATNCTVRLEAVHSGHGSISISDNGSGMSADAIRGGWLVIGRSSKQQKPATEIYKRVPAGDKGLGRLAALRLGDRVELRTRPLAEPGVEHRLVIDWTAFAAAEHVEDVSIDVETVDTDLSHGTDILIQRVSDKFGRSAVNKLARSLLLLSDPFGNSAEFSQDRPARGPAEEDEPPARSDPGFSARLETPEFSDLEAKVNNAYFSDAQYRIHAEVDAQAKVTFQLLDWKGGTLHEMIDSAAYDAPLMTFDLWVFILDAQSFSTRSSTVGEVREWLTEVGGVHIYEDGIRVPPYGGAGDDWLEMNLRRVRSPEGRPSTNTSIGVLRLSNVAGILSQKTDRNGYIENEAFQELRRVCTDALEWSAKIQIRERDERRQAEKEAIARSTSTAKTKLNTVLDRSVKSTERRKVEKAIDQLVKDSGVENRSLREELQLYRSLATAGMTSAVLMHEIGRPLSMIDKAIDSLRRLIPTEKHAEADQRIARLGRVKQRLSSFISIPLTLLAKRKRRSGRVDVNECLTELKSLLEPVTEFFRAEVELDLAAGYAVINGSAALIDGICLNLVMNALNAFQRVGYSQPQRIIRLQTRQEGAHLILAVEDNAGGIDGVEISEIWLPGVTTSQDGTGFGLTIVRDSVTDLGGVSMSSVNPNSGAPASPLVFR</sequence>
<evidence type="ECO:0000259" key="4">
    <source>
        <dbReference type="PROSITE" id="PS50109"/>
    </source>
</evidence>
<dbReference type="PRINTS" id="PR00344">
    <property type="entry name" value="BCTRLSENSOR"/>
</dbReference>
<dbReference type="GO" id="GO:0005524">
    <property type="term" value="F:ATP binding"/>
    <property type="evidence" value="ECO:0007669"/>
    <property type="project" value="UniProtKB-KW"/>
</dbReference>
<dbReference type="EC" id="2.7.13.3" evidence="2"/>
<reference evidence="6" key="1">
    <citation type="submission" date="2020-09" db="EMBL/GenBank/DDBJ databases">
        <title>Sphingomonas sp., a new species isolated from pork steak.</title>
        <authorList>
            <person name="Heidler von Heilborn D."/>
        </authorList>
    </citation>
    <scope>NUCLEOTIDE SEQUENCE [LARGE SCALE GENOMIC DNA]</scope>
</reference>
<dbReference type="SUPFAM" id="SSF55874">
    <property type="entry name" value="ATPase domain of HSP90 chaperone/DNA topoisomerase II/histidine kinase"/>
    <property type="match status" value="2"/>
</dbReference>
<keyword evidence="6" id="KW-1185">Reference proteome</keyword>
<dbReference type="InterPro" id="IPR036890">
    <property type="entry name" value="HATPase_C_sf"/>
</dbReference>
<dbReference type="GO" id="GO:0004673">
    <property type="term" value="F:protein histidine kinase activity"/>
    <property type="evidence" value="ECO:0007669"/>
    <property type="project" value="UniProtKB-EC"/>
</dbReference>
<dbReference type="InterPro" id="IPR004358">
    <property type="entry name" value="Sig_transdc_His_kin-like_C"/>
</dbReference>
<feature type="region of interest" description="Disordered" evidence="3">
    <location>
        <begin position="194"/>
        <end position="221"/>
    </location>
</feature>
<accession>A0A974NUQ9</accession>
<name>A0A974NUQ9_9SPHN</name>
<dbReference type="Pfam" id="PF13589">
    <property type="entry name" value="HATPase_c_3"/>
    <property type="match status" value="1"/>
</dbReference>
<dbReference type="Pfam" id="PF02518">
    <property type="entry name" value="HATPase_c"/>
    <property type="match status" value="1"/>
</dbReference>
<dbReference type="PANTHER" id="PTHR43065">
    <property type="entry name" value="SENSOR HISTIDINE KINASE"/>
    <property type="match status" value="1"/>
</dbReference>
<evidence type="ECO:0000313" key="5">
    <source>
        <dbReference type="EMBL" id="QQV77309.1"/>
    </source>
</evidence>
<evidence type="ECO:0000256" key="2">
    <source>
        <dbReference type="ARBA" id="ARBA00012438"/>
    </source>
</evidence>
<gene>
    <name evidence="5" type="ORF">H5J25_00195</name>
</gene>
<feature type="domain" description="Histidine kinase" evidence="4">
    <location>
        <begin position="481"/>
        <end position="674"/>
    </location>
</feature>
<dbReference type="InterPro" id="IPR003594">
    <property type="entry name" value="HATPase_dom"/>
</dbReference>
<proteinExistence type="predicted"/>
<evidence type="ECO:0000313" key="6">
    <source>
        <dbReference type="Proteomes" id="UP000595894"/>
    </source>
</evidence>
<dbReference type="PROSITE" id="PS50109">
    <property type="entry name" value="HIS_KIN"/>
    <property type="match status" value="1"/>
</dbReference>
<keyword evidence="5" id="KW-0547">Nucleotide-binding</keyword>
<dbReference type="EMBL" id="CP061035">
    <property type="protein sequence ID" value="QQV77309.1"/>
    <property type="molecule type" value="Genomic_DNA"/>
</dbReference>
<dbReference type="RefSeq" id="WP_202093697.1">
    <property type="nucleotide sequence ID" value="NZ_CP061035.1"/>
</dbReference>
<dbReference type="KEGG" id="sari:H5J25_00195"/>
<dbReference type="Gene3D" id="3.30.565.10">
    <property type="entry name" value="Histidine kinase-like ATPase, C-terminal domain"/>
    <property type="match status" value="2"/>
</dbReference>
<comment type="catalytic activity">
    <reaction evidence="1">
        <text>ATP + protein L-histidine = ADP + protein N-phospho-L-histidine.</text>
        <dbReference type="EC" id="2.7.13.3"/>
    </reaction>
</comment>
<keyword evidence="5" id="KW-0067">ATP-binding</keyword>
<dbReference type="Proteomes" id="UP000595894">
    <property type="component" value="Chromosome"/>
</dbReference>
<dbReference type="PANTHER" id="PTHR43065:SF42">
    <property type="entry name" value="TWO-COMPONENT SENSOR PPRA"/>
    <property type="match status" value="1"/>
</dbReference>
<protein>
    <recommendedName>
        <fullName evidence="2">histidine kinase</fullName>
        <ecNumber evidence="2">2.7.13.3</ecNumber>
    </recommendedName>
</protein>
<feature type="compositionally biased region" description="Basic and acidic residues" evidence="3">
    <location>
        <begin position="197"/>
        <end position="206"/>
    </location>
</feature>
<dbReference type="AlphaFoldDB" id="A0A974NUQ9"/>
<organism evidence="5 6">
    <name type="scientific">Sphingomonas aliaeris</name>
    <dbReference type="NCBI Taxonomy" id="2759526"/>
    <lineage>
        <taxon>Bacteria</taxon>
        <taxon>Pseudomonadati</taxon>
        <taxon>Pseudomonadota</taxon>
        <taxon>Alphaproteobacteria</taxon>
        <taxon>Sphingomonadales</taxon>
        <taxon>Sphingomonadaceae</taxon>
        <taxon>Sphingomonas</taxon>
    </lineage>
</organism>